<comment type="catalytic activity">
    <reaction evidence="25">
        <text>a ganglioside GM1 (d18:1(4E)) + CMP-N-acetyl-beta-neuraminate = a ganglioside GD1a (d18:1(4E)) + CMP + H(+)</text>
        <dbReference type="Rhea" id="RHEA:18021"/>
        <dbReference type="ChEBI" id="CHEBI:15378"/>
        <dbReference type="ChEBI" id="CHEBI:57812"/>
        <dbReference type="ChEBI" id="CHEBI:60377"/>
        <dbReference type="ChEBI" id="CHEBI:77709"/>
        <dbReference type="ChEBI" id="CHEBI:78445"/>
        <dbReference type="EC" id="2.4.3.2"/>
    </reaction>
    <physiologicalReaction direction="left-to-right" evidence="25">
        <dbReference type="Rhea" id="RHEA:18022"/>
    </physiologicalReaction>
</comment>
<evidence type="ECO:0000256" key="9">
    <source>
        <dbReference type="ARBA" id="ARBA00022692"/>
    </source>
</evidence>
<evidence type="ECO:0000256" key="2">
    <source>
        <dbReference type="ARBA" id="ARBA00004613"/>
    </source>
</evidence>
<sequence length="571" mass="63272">MALMFEKTQPAPPPAPPAPPAPPFGSVPVELGPRASCRRAAALSRLCSLLAPLASQLAETRCSDQRFYMLISVSEPRVYLDQNRWISTIAAAAAATSGRSPAEEAPFRGFSRKVLDWVRITRCLQEPVCGQNRTVLDQCVPAGRGPPQDVLTGTVAGLGVGIWPWGGRVPSSTLYRERRWGWGSWGGGPSRDVYRLSELRDWPPGGTPGPGGDGVDKGSKARCSCRVWVFLVSLTLVFLTSLFFSVSLRGGVGFNYLEAPGWEESRRVKLVPSYAGARRPSAAASSQQRTCECPRCVGDPGASDWFDENYDPDVSPVWTRDNGQLPPDVYYWWVMLQPQFKPHSIQQVLLKLFQVVPGRSPYGSWDPGRCLRCAVVGNSGNLRGAGYGATIDGHNYIMRINLAPTVGFEEDAGSHTTHHFMYPESAKNLAANVSFVLVPFKTLDLVWITSALSTGQIRFTYAPVKQFLRVDKDKVQIFNPAFFKYVHDRWTRHHGRYPSTGMLVLFFALHVCDEVNVFGFGADGRGNWHHYWEQNRYSGEFRKTGVHDADYEAQIIQRLAKAGKITVFPGK</sequence>
<evidence type="ECO:0000256" key="4">
    <source>
        <dbReference type="ARBA" id="ARBA00004934"/>
    </source>
</evidence>
<comment type="catalytic activity">
    <reaction evidence="24">
        <text>a ganglioside GA1 (d18:1(4E)) + CMP-N-acetyl-beta-neuraminate = a ganglioside GM1b (d18:1(4E)) + CMP + H(+)</text>
        <dbReference type="Rhea" id="RHEA:47560"/>
        <dbReference type="ChEBI" id="CHEBI:15378"/>
        <dbReference type="ChEBI" id="CHEBI:27938"/>
        <dbReference type="ChEBI" id="CHEBI:57812"/>
        <dbReference type="ChEBI" id="CHEBI:60377"/>
        <dbReference type="ChEBI" id="CHEBI:78568"/>
    </reaction>
    <physiologicalReaction direction="left-to-right" evidence="24">
        <dbReference type="Rhea" id="RHEA:47561"/>
    </physiologicalReaction>
</comment>
<dbReference type="Pfam" id="PF00777">
    <property type="entry name" value="Glyco_transf_29"/>
    <property type="match status" value="1"/>
</dbReference>
<evidence type="ECO:0000256" key="12">
    <source>
        <dbReference type="ARBA" id="ARBA00023034"/>
    </source>
</evidence>
<dbReference type="FunFam" id="3.90.1480.20:FF:000002">
    <property type="entry name" value="CMP-N-acetylneuraminate-beta-galactosamide- alpha-2,3-sialyltransferase 2"/>
    <property type="match status" value="1"/>
</dbReference>
<comment type="pathway">
    <text evidence="3">Protein modification; protein glycosylation.</text>
</comment>
<dbReference type="AlphaFoldDB" id="A0A4Z2C9W4"/>
<comment type="catalytic activity">
    <reaction evidence="26">
        <text>a ganglioside GA1 + CMP-N-acetyl-beta-neuraminate = a ganglioside GM1b + CMP + H(+)</text>
        <dbReference type="Rhea" id="RHEA:48244"/>
        <dbReference type="ChEBI" id="CHEBI:15378"/>
        <dbReference type="ChEBI" id="CHEBI:57812"/>
        <dbReference type="ChEBI" id="CHEBI:60377"/>
        <dbReference type="ChEBI" id="CHEBI:88069"/>
        <dbReference type="ChEBI" id="CHEBI:90151"/>
    </reaction>
    <physiologicalReaction direction="left-to-right" evidence="26">
        <dbReference type="Rhea" id="RHEA:48245"/>
    </physiologicalReaction>
</comment>
<protein>
    <recommendedName>
        <fullName evidence="30">CMP-N-acetylneuraminate-beta-galactosamide-alpha-2,3-sialyltransferase 2</fullName>
        <ecNumber evidence="19">2.4.3.2</ecNumber>
        <ecNumber evidence="20">2.4.3.4</ecNumber>
    </recommendedName>
    <alternativeName>
        <fullName evidence="23">Gal-NAc6S</fullName>
    </alternativeName>
    <alternativeName>
        <fullName evidence="21">Gal-beta-1,3-GalNAc-alpha-2,3-sialyltransferase</fullName>
    </alternativeName>
    <alternativeName>
        <fullName evidence="22">Monosialoganglioside sialyltransferase</fullName>
    </alternativeName>
    <alternativeName>
        <fullName evidence="31">ST3Gal II</fullName>
    </alternativeName>
    <alternativeName>
        <fullName evidence="32">ST3GalA.2</fullName>
    </alternativeName>
    <alternativeName>
        <fullName evidence="33">Sialyltransferase 4B</fullName>
    </alternativeName>
</protein>
<evidence type="ECO:0000256" key="17">
    <source>
        <dbReference type="ARBA" id="ARBA00036292"/>
    </source>
</evidence>
<evidence type="ECO:0000256" key="19">
    <source>
        <dbReference type="ARBA" id="ARBA00039106"/>
    </source>
</evidence>
<evidence type="ECO:0000256" key="26">
    <source>
        <dbReference type="ARBA" id="ARBA00043816"/>
    </source>
</evidence>
<keyword evidence="10" id="KW-0735">Signal-anchor</keyword>
<gene>
    <name evidence="36" type="ORF">fugu_012258</name>
</gene>
<evidence type="ECO:0000256" key="7">
    <source>
        <dbReference type="ARBA" id="ARBA00022676"/>
    </source>
</evidence>
<evidence type="ECO:0000313" key="37">
    <source>
        <dbReference type="Proteomes" id="UP000516260"/>
    </source>
</evidence>
<comment type="subcellular location">
    <subcellularLocation>
        <location evidence="1">Golgi apparatus membrane</location>
        <topology evidence="1">Single-pass type II membrane protein</topology>
    </subcellularLocation>
    <subcellularLocation>
        <location evidence="18">Golgi apparatus</location>
        <location evidence="18">Golgi stack membrane</location>
    </subcellularLocation>
    <subcellularLocation>
        <location evidence="2">Secreted</location>
    </subcellularLocation>
</comment>
<evidence type="ECO:0000256" key="35">
    <source>
        <dbReference type="SAM" id="Phobius"/>
    </source>
</evidence>
<comment type="catalytic activity">
    <reaction evidence="17">
        <text>a beta-D-galactosyl-(1-&gt;3)-N-acetyl-alpha-D-galactosaminyl derivative + CMP-N-acetyl-beta-neuraminate = an N-acetyl-alpha-neuraminyl-(2-&gt;3)-beta-D-galactosyl-(1-&gt;3)-N-acetyl-alpha-D-galactosaminyl derivative + CMP + H(+)</text>
        <dbReference type="Rhea" id="RHEA:21616"/>
        <dbReference type="ChEBI" id="CHEBI:15378"/>
        <dbReference type="ChEBI" id="CHEBI:57812"/>
        <dbReference type="ChEBI" id="CHEBI:60377"/>
        <dbReference type="ChEBI" id="CHEBI:133470"/>
        <dbReference type="ChEBI" id="CHEBI:139596"/>
        <dbReference type="EC" id="2.4.3.4"/>
    </reaction>
    <physiologicalReaction direction="left-to-right" evidence="17">
        <dbReference type="Rhea" id="RHEA:21617"/>
    </physiologicalReaction>
</comment>
<dbReference type="GO" id="GO:0032580">
    <property type="term" value="C:Golgi cisterna membrane"/>
    <property type="evidence" value="ECO:0007669"/>
    <property type="project" value="UniProtKB-SubCell"/>
</dbReference>
<evidence type="ECO:0000256" key="8">
    <source>
        <dbReference type="ARBA" id="ARBA00022679"/>
    </source>
</evidence>
<dbReference type="Proteomes" id="UP000516260">
    <property type="component" value="Chromosome 12"/>
</dbReference>
<dbReference type="PANTHER" id="PTHR46032:SF4">
    <property type="entry name" value="CMP-N-ACETYLNEURAMINATE-BETA-GALACTOSAMIDE-ALPHA-2,3-SIALYLTRANSFERASE 2"/>
    <property type="match status" value="1"/>
</dbReference>
<dbReference type="GO" id="GO:0006629">
    <property type="term" value="P:lipid metabolic process"/>
    <property type="evidence" value="ECO:0007669"/>
    <property type="project" value="UniProtKB-KW"/>
</dbReference>
<evidence type="ECO:0000256" key="24">
    <source>
        <dbReference type="ARBA" id="ARBA00043673"/>
    </source>
</evidence>
<comment type="catalytic activity">
    <reaction evidence="28">
        <text>a globoside GalGb4Cer + CMP-N-acetyl-beta-neuraminate = a globoside MSGG + CMP + H(+)</text>
        <dbReference type="Rhea" id="RHEA:65372"/>
        <dbReference type="ChEBI" id="CHEBI:15378"/>
        <dbReference type="ChEBI" id="CHEBI:57812"/>
        <dbReference type="ChEBI" id="CHEBI:60377"/>
        <dbReference type="ChEBI" id="CHEBI:140623"/>
        <dbReference type="ChEBI" id="CHEBI:140691"/>
    </reaction>
    <physiologicalReaction direction="left-to-right" evidence="28">
        <dbReference type="Rhea" id="RHEA:65373"/>
    </physiologicalReaction>
</comment>
<evidence type="ECO:0000256" key="34">
    <source>
        <dbReference type="SAM" id="MobiDB-lite"/>
    </source>
</evidence>
<reference evidence="36 37" key="1">
    <citation type="submission" date="2019-04" db="EMBL/GenBank/DDBJ databases">
        <title>The sequence and de novo assembly of Takifugu bimaculatus genome using PacBio and Hi-C technologies.</title>
        <authorList>
            <person name="Xu P."/>
            <person name="Liu B."/>
            <person name="Zhou Z."/>
        </authorList>
    </citation>
    <scope>NUCLEOTIDE SEQUENCE [LARGE SCALE GENOMIC DNA]</scope>
    <source>
        <strain evidence="36">TB-2018</strain>
        <tissue evidence="36">Muscle</tissue>
    </source>
</reference>
<dbReference type="GO" id="GO:0097503">
    <property type="term" value="P:sialylation"/>
    <property type="evidence" value="ECO:0007669"/>
    <property type="project" value="TreeGrafter"/>
</dbReference>
<dbReference type="InterPro" id="IPR051757">
    <property type="entry name" value="Beta-gal_alpha2-3_sialyltrans"/>
</dbReference>
<evidence type="ECO:0000256" key="30">
    <source>
        <dbReference type="ARBA" id="ARBA00072809"/>
    </source>
</evidence>
<dbReference type="EMBL" id="SWLE01000004">
    <property type="protein sequence ID" value="TNN01012.1"/>
    <property type="molecule type" value="Genomic_DNA"/>
</dbReference>
<keyword evidence="11 35" id="KW-1133">Transmembrane helix</keyword>
<evidence type="ECO:0000256" key="21">
    <source>
        <dbReference type="ARBA" id="ARBA00042448"/>
    </source>
</evidence>
<dbReference type="PANTHER" id="PTHR46032">
    <property type="entry name" value="ALPHA-2,3-SIALYLTRANSFERASE ST3GAL I ISOFORM X1"/>
    <property type="match status" value="1"/>
</dbReference>
<evidence type="ECO:0000256" key="5">
    <source>
        <dbReference type="ARBA" id="ARBA00006003"/>
    </source>
</evidence>
<evidence type="ECO:0000313" key="36">
    <source>
        <dbReference type="EMBL" id="TNN01012.1"/>
    </source>
</evidence>
<evidence type="ECO:0000256" key="6">
    <source>
        <dbReference type="ARBA" id="ARBA00022525"/>
    </source>
</evidence>
<evidence type="ECO:0000256" key="13">
    <source>
        <dbReference type="ARBA" id="ARBA00023098"/>
    </source>
</evidence>
<evidence type="ECO:0000256" key="33">
    <source>
        <dbReference type="ARBA" id="ARBA00082805"/>
    </source>
</evidence>
<dbReference type="InterPro" id="IPR001675">
    <property type="entry name" value="Glyco_trans_29"/>
</dbReference>
<comment type="caution">
    <text evidence="36">The sequence shown here is derived from an EMBL/GenBank/DDBJ whole genome shotgun (WGS) entry which is preliminary data.</text>
</comment>
<evidence type="ECO:0000256" key="22">
    <source>
        <dbReference type="ARBA" id="ARBA00042990"/>
    </source>
</evidence>
<keyword evidence="7" id="KW-0328">Glycosyltransferase</keyword>
<dbReference type="GO" id="GO:0003836">
    <property type="term" value="F:beta-galactoside (CMP) alpha-2,3-sialyltransferase activity"/>
    <property type="evidence" value="ECO:0007669"/>
    <property type="project" value="UniProtKB-EC"/>
</dbReference>
<keyword evidence="13" id="KW-0443">Lipid metabolism</keyword>
<feature type="region of interest" description="Disordered" evidence="34">
    <location>
        <begin position="1"/>
        <end position="26"/>
    </location>
</feature>
<evidence type="ECO:0000256" key="11">
    <source>
        <dbReference type="ARBA" id="ARBA00022989"/>
    </source>
</evidence>
<evidence type="ECO:0000256" key="25">
    <source>
        <dbReference type="ARBA" id="ARBA00043773"/>
    </source>
</evidence>
<feature type="transmembrane region" description="Helical" evidence="35">
    <location>
        <begin position="227"/>
        <end position="248"/>
    </location>
</feature>
<evidence type="ECO:0000256" key="32">
    <source>
        <dbReference type="ARBA" id="ARBA00081332"/>
    </source>
</evidence>
<comment type="subunit">
    <text evidence="29">Homodimer; disulfide-linked. Homodimer formation occurs in the endoplasmic reticulum.</text>
</comment>
<dbReference type="InterPro" id="IPR038578">
    <property type="entry name" value="GT29-like_sf"/>
</dbReference>
<keyword evidence="37" id="KW-1185">Reference proteome</keyword>
<evidence type="ECO:0000256" key="27">
    <source>
        <dbReference type="ARBA" id="ARBA00047509"/>
    </source>
</evidence>
<dbReference type="EC" id="2.4.3.4" evidence="20"/>
<evidence type="ECO:0000256" key="16">
    <source>
        <dbReference type="ARBA" id="ARBA00023180"/>
    </source>
</evidence>
<evidence type="ECO:0000256" key="31">
    <source>
        <dbReference type="ARBA" id="ARBA00081228"/>
    </source>
</evidence>
<comment type="pathway">
    <text evidence="4">Glycolipid biosynthesis.</text>
</comment>
<keyword evidence="6" id="KW-0964">Secreted</keyword>
<dbReference type="Gene3D" id="3.90.1480.20">
    <property type="entry name" value="Glycosyl transferase family 29"/>
    <property type="match status" value="1"/>
</dbReference>
<keyword evidence="14 35" id="KW-0472">Membrane</keyword>
<evidence type="ECO:0000256" key="20">
    <source>
        <dbReference type="ARBA" id="ARBA00039107"/>
    </source>
</evidence>
<evidence type="ECO:0000256" key="18">
    <source>
        <dbReference type="ARBA" id="ARBA00037859"/>
    </source>
</evidence>
<evidence type="ECO:0000256" key="28">
    <source>
        <dbReference type="ARBA" id="ARBA00052027"/>
    </source>
</evidence>
<evidence type="ECO:0000256" key="1">
    <source>
        <dbReference type="ARBA" id="ARBA00004323"/>
    </source>
</evidence>
<proteinExistence type="inferred from homology"/>
<dbReference type="GO" id="GO:0005576">
    <property type="term" value="C:extracellular region"/>
    <property type="evidence" value="ECO:0007669"/>
    <property type="project" value="UniProtKB-SubCell"/>
</dbReference>
<organism evidence="36 37">
    <name type="scientific">Takifugu bimaculatus</name>
    <dbReference type="NCBI Taxonomy" id="433685"/>
    <lineage>
        <taxon>Eukaryota</taxon>
        <taxon>Metazoa</taxon>
        <taxon>Chordata</taxon>
        <taxon>Craniata</taxon>
        <taxon>Vertebrata</taxon>
        <taxon>Euteleostomi</taxon>
        <taxon>Actinopterygii</taxon>
        <taxon>Neopterygii</taxon>
        <taxon>Teleostei</taxon>
        <taxon>Neoteleostei</taxon>
        <taxon>Acanthomorphata</taxon>
        <taxon>Eupercaria</taxon>
        <taxon>Tetraodontiformes</taxon>
        <taxon>Tetradontoidea</taxon>
        <taxon>Tetraodontidae</taxon>
        <taxon>Takifugu</taxon>
    </lineage>
</organism>
<evidence type="ECO:0000256" key="3">
    <source>
        <dbReference type="ARBA" id="ARBA00004922"/>
    </source>
</evidence>
<evidence type="ECO:0000256" key="15">
    <source>
        <dbReference type="ARBA" id="ARBA00023157"/>
    </source>
</evidence>
<keyword evidence="12" id="KW-0333">Golgi apparatus</keyword>
<dbReference type="EC" id="2.4.3.2" evidence="19"/>
<keyword evidence="9 35" id="KW-0812">Transmembrane</keyword>
<keyword evidence="15" id="KW-1015">Disulfide bond</keyword>
<evidence type="ECO:0000256" key="23">
    <source>
        <dbReference type="ARBA" id="ARBA00042991"/>
    </source>
</evidence>
<name>A0A4Z2C9W4_9TELE</name>
<keyword evidence="8" id="KW-0808">Transferase</keyword>
<feature type="compositionally biased region" description="Pro residues" evidence="34">
    <location>
        <begin position="10"/>
        <end position="25"/>
    </location>
</feature>
<evidence type="ECO:0000256" key="14">
    <source>
        <dbReference type="ARBA" id="ARBA00023136"/>
    </source>
</evidence>
<dbReference type="GO" id="GO:0000139">
    <property type="term" value="C:Golgi membrane"/>
    <property type="evidence" value="ECO:0007669"/>
    <property type="project" value="UniProtKB-SubCell"/>
</dbReference>
<keyword evidence="16" id="KW-0325">Glycoprotein</keyword>
<evidence type="ECO:0000256" key="10">
    <source>
        <dbReference type="ARBA" id="ARBA00022968"/>
    </source>
</evidence>
<accession>A0A4Z2C9W4</accession>
<evidence type="ECO:0000256" key="29">
    <source>
        <dbReference type="ARBA" id="ARBA00062545"/>
    </source>
</evidence>
<comment type="similarity">
    <text evidence="5">Belongs to the glycosyltransferase 29 family.</text>
</comment>
<dbReference type="GO" id="GO:0047288">
    <property type="term" value="F:beta-D-galactosyl-(1-&gt;3)-N-acetyl-beta-D-galactosaminide alpha-2,3- sialyltransferase"/>
    <property type="evidence" value="ECO:0007669"/>
    <property type="project" value="UniProtKB-EC"/>
</dbReference>
<comment type="catalytic activity">
    <reaction evidence="27">
        <text>ganglioside GM1 (d18:1(4E)/18:0) + CMP-N-acetyl-beta-neuraminate = ganglioside GD1a (18:1(4E)/18:0) + CMP + H(+)</text>
        <dbReference type="Rhea" id="RHEA:48248"/>
        <dbReference type="ChEBI" id="CHEBI:15378"/>
        <dbReference type="ChEBI" id="CHEBI:57812"/>
        <dbReference type="ChEBI" id="CHEBI:60377"/>
        <dbReference type="ChEBI" id="CHEBI:73110"/>
        <dbReference type="ChEBI" id="CHEBI:90153"/>
    </reaction>
    <physiologicalReaction direction="left-to-right" evidence="27">
        <dbReference type="Rhea" id="RHEA:48249"/>
    </physiologicalReaction>
</comment>